<feature type="chain" id="PRO_5021824382" description="DUF2066 domain-containing protein" evidence="1">
    <location>
        <begin position="29"/>
        <end position="423"/>
    </location>
</feature>
<feature type="signal peptide" evidence="1">
    <location>
        <begin position="1"/>
        <end position="28"/>
    </location>
</feature>
<dbReference type="AlphaFoldDB" id="A0A512DHW2"/>
<dbReference type="Proteomes" id="UP000321523">
    <property type="component" value="Unassembled WGS sequence"/>
</dbReference>
<evidence type="ECO:0008006" key="4">
    <source>
        <dbReference type="Google" id="ProtNLM"/>
    </source>
</evidence>
<evidence type="ECO:0000256" key="1">
    <source>
        <dbReference type="SAM" id="SignalP"/>
    </source>
</evidence>
<dbReference type="RefSeq" id="WP_052830777.1">
    <property type="nucleotide sequence ID" value="NZ_BJYZ01000001.1"/>
</dbReference>
<dbReference type="Pfam" id="PF09839">
    <property type="entry name" value="DUF2066"/>
    <property type="match status" value="1"/>
</dbReference>
<protein>
    <recommendedName>
        <fullName evidence="4">DUF2066 domain-containing protein</fullName>
    </recommendedName>
</protein>
<dbReference type="EMBL" id="BJYZ01000001">
    <property type="protein sequence ID" value="GEO36057.1"/>
    <property type="molecule type" value="Genomic_DNA"/>
</dbReference>
<keyword evidence="1" id="KW-0732">Signal</keyword>
<evidence type="ECO:0000313" key="3">
    <source>
        <dbReference type="Proteomes" id="UP000321523"/>
    </source>
</evidence>
<comment type="caution">
    <text evidence="2">The sequence shown here is derived from an EMBL/GenBank/DDBJ whole genome shotgun (WGS) entry which is preliminary data.</text>
</comment>
<accession>A0A512DHW2</accession>
<proteinExistence type="predicted"/>
<organism evidence="2 3">
    <name type="scientific">Skermanella aerolata</name>
    <dbReference type="NCBI Taxonomy" id="393310"/>
    <lineage>
        <taxon>Bacteria</taxon>
        <taxon>Pseudomonadati</taxon>
        <taxon>Pseudomonadota</taxon>
        <taxon>Alphaproteobacteria</taxon>
        <taxon>Rhodospirillales</taxon>
        <taxon>Azospirillaceae</taxon>
        <taxon>Skermanella</taxon>
    </lineage>
</organism>
<name>A0A512DHW2_9PROT</name>
<gene>
    <name evidence="2" type="ORF">SAE02_02050</name>
</gene>
<evidence type="ECO:0000313" key="2">
    <source>
        <dbReference type="EMBL" id="GEO36057.1"/>
    </source>
</evidence>
<reference evidence="2 3" key="1">
    <citation type="submission" date="2019-07" db="EMBL/GenBank/DDBJ databases">
        <title>Whole genome shotgun sequence of Skermanella aerolata NBRC 106429.</title>
        <authorList>
            <person name="Hosoyama A."/>
            <person name="Uohara A."/>
            <person name="Ohji S."/>
            <person name="Ichikawa N."/>
        </authorList>
    </citation>
    <scope>NUCLEOTIDE SEQUENCE [LARGE SCALE GENOMIC DNA]</scope>
    <source>
        <strain evidence="2 3">NBRC 106429</strain>
    </source>
</reference>
<keyword evidence="3" id="KW-1185">Reference proteome</keyword>
<sequence length="423" mass="44808">MLHRRPLARLFGLAVGIVLLAVSAPLKAQESGDIYTVRDVEVDVTADSSAAARDKAITEAQRKAFDTLYGRLSPEPGAKSPALSDIEVARLVQDFEVQRERSSAVRYLATLTVRFRPANVRTLLQTKGASYVETRSKPVLVLPVYQASGKGPVLWEDRTPWRAAWENFPPPQGMVPVVVPYGELADIADIGASTALEGNQAGLSAIAERYQAGDVLVALLGVRGAEPDPSAPNTVKLTRYAADGTKRGDTVTVPAAPGQTVDAYLAGGVAAVVRSLEEKWRQANTVAAGPEQVMQVAVPIGSLDDWVQTKRRIAQVPTISRADLMTLTRGAAKVELYYRGSPEVLANALALQDLSLTEAPPLDQGAIQAGLPATPGTLASPVPVMGQAGQPVGVYQPGPVWQLRWTGSTAQGNGGRTFGRAAP</sequence>
<dbReference type="InterPro" id="IPR018642">
    <property type="entry name" value="DUF2066"/>
</dbReference>